<dbReference type="GO" id="GO:0005829">
    <property type="term" value="C:cytosol"/>
    <property type="evidence" value="ECO:0007669"/>
    <property type="project" value="TreeGrafter"/>
</dbReference>
<dbReference type="PANTHER" id="PTHR22789:SF0">
    <property type="entry name" value="3-OXO-TETRONATE 4-PHOSPHATE DECARBOXYLASE-RELATED"/>
    <property type="match status" value="1"/>
</dbReference>
<dbReference type="GO" id="GO:0046872">
    <property type="term" value="F:metal ion binding"/>
    <property type="evidence" value="ECO:0007669"/>
    <property type="project" value="UniProtKB-KW"/>
</dbReference>
<evidence type="ECO:0000313" key="4">
    <source>
        <dbReference type="EMBL" id="RDI75816.1"/>
    </source>
</evidence>
<dbReference type="RefSeq" id="WP_114794700.1">
    <property type="nucleotide sequence ID" value="NZ_QQZY01000001.1"/>
</dbReference>
<organism evidence="4 5">
    <name type="scientific">Gaiella occulta</name>
    <dbReference type="NCBI Taxonomy" id="1002870"/>
    <lineage>
        <taxon>Bacteria</taxon>
        <taxon>Bacillati</taxon>
        <taxon>Actinomycetota</taxon>
        <taxon>Thermoleophilia</taxon>
        <taxon>Gaiellales</taxon>
        <taxon>Gaiellaceae</taxon>
        <taxon>Gaiella</taxon>
    </lineage>
</organism>
<dbReference type="AlphaFoldDB" id="A0A7M2Z077"/>
<dbReference type="OrthoDB" id="9774430at2"/>
<reference evidence="4 5" key="1">
    <citation type="submission" date="2018-07" db="EMBL/GenBank/DDBJ databases">
        <title>High-quality-draft genome sequence of Gaiella occulta.</title>
        <authorList>
            <person name="Severino R."/>
            <person name="Froufe H.J.C."/>
            <person name="Rainey F.A."/>
            <person name="Barroso C."/>
            <person name="Albuquerque L."/>
            <person name="Lobo-Da-Cunha A."/>
            <person name="Da Costa M.S."/>
            <person name="Egas C."/>
        </authorList>
    </citation>
    <scope>NUCLEOTIDE SEQUENCE [LARGE SCALE GENOMIC DNA]</scope>
    <source>
        <strain evidence="4 5">F2-233</strain>
    </source>
</reference>
<protein>
    <submittedName>
        <fullName evidence="4">Class II Aldolase and Adducin N-terminal domain</fullName>
    </submittedName>
</protein>
<evidence type="ECO:0000313" key="5">
    <source>
        <dbReference type="Proteomes" id="UP000254134"/>
    </source>
</evidence>
<dbReference type="InterPro" id="IPR036409">
    <property type="entry name" value="Aldolase_II/adducin_N_sf"/>
</dbReference>
<evidence type="ECO:0000256" key="2">
    <source>
        <dbReference type="ARBA" id="ARBA00023239"/>
    </source>
</evidence>
<evidence type="ECO:0000259" key="3">
    <source>
        <dbReference type="SMART" id="SM01007"/>
    </source>
</evidence>
<dbReference type="EMBL" id="QQZY01000001">
    <property type="protein sequence ID" value="RDI75816.1"/>
    <property type="molecule type" value="Genomic_DNA"/>
</dbReference>
<dbReference type="Gene3D" id="3.40.225.10">
    <property type="entry name" value="Class II aldolase/adducin N-terminal domain"/>
    <property type="match status" value="1"/>
</dbReference>
<dbReference type="GO" id="GO:0016832">
    <property type="term" value="F:aldehyde-lyase activity"/>
    <property type="evidence" value="ECO:0007669"/>
    <property type="project" value="TreeGrafter"/>
</dbReference>
<accession>A0A7M2Z077</accession>
<evidence type="ECO:0000256" key="1">
    <source>
        <dbReference type="ARBA" id="ARBA00022723"/>
    </source>
</evidence>
<dbReference type="InterPro" id="IPR001303">
    <property type="entry name" value="Aldolase_II/adducin_N"/>
</dbReference>
<keyword evidence="5" id="KW-1185">Reference proteome</keyword>
<dbReference type="Pfam" id="PF00596">
    <property type="entry name" value="Aldolase_II"/>
    <property type="match status" value="1"/>
</dbReference>
<dbReference type="Proteomes" id="UP000254134">
    <property type="component" value="Unassembled WGS sequence"/>
</dbReference>
<keyword evidence="1" id="KW-0479">Metal-binding</keyword>
<sequence>MSGAGNSGAARLEKLVALSRALGRPERDYVILAEGNTSALLEDGSFLVKASGARLDGIEARDFVRLRLAPLLEAVLDDGELAETEVRELLRAARVEPSPGPGEPSIETFVHVVALGLGSGRYVAHTHPTVLNGLLCAAAAEEIFSGPLFPDEVVVCGPASLYVPYFEPGLAVARALAPRLRAFVDQYGEPPRAILLGNHGLVALGQSVAEAEAVTAMAVKAARIRAGAIAAGGARTLAAVSVAELAGRADELERRARLAGEQVP</sequence>
<feature type="domain" description="Class II aldolase/adducin N-terminal" evidence="3">
    <location>
        <begin position="13"/>
        <end position="226"/>
    </location>
</feature>
<comment type="caution">
    <text evidence="4">The sequence shown here is derived from an EMBL/GenBank/DDBJ whole genome shotgun (WGS) entry which is preliminary data.</text>
</comment>
<reference evidence="5" key="2">
    <citation type="journal article" date="2019" name="MicrobiologyOpen">
        <title>High-quality draft genome sequence of Gaiella occulta isolated from a 150 meter deep mineral water borehole and comparison with the genome sequences of other deep-branching lineages of the phylum Actinobacteria.</title>
        <authorList>
            <person name="Severino R."/>
            <person name="Froufe H.J.C."/>
            <person name="Barroso C."/>
            <person name="Albuquerque L."/>
            <person name="Lobo-da-Cunha A."/>
            <person name="da Costa M.S."/>
            <person name="Egas C."/>
        </authorList>
    </citation>
    <scope>NUCLEOTIDE SEQUENCE [LARGE SCALE GENOMIC DNA]</scope>
    <source>
        <strain evidence="5">F2-233</strain>
    </source>
</reference>
<name>A0A7M2Z077_9ACTN</name>
<dbReference type="GO" id="GO:0019323">
    <property type="term" value="P:pentose catabolic process"/>
    <property type="evidence" value="ECO:0007669"/>
    <property type="project" value="TreeGrafter"/>
</dbReference>
<dbReference type="InterPro" id="IPR050197">
    <property type="entry name" value="Aldolase_class_II_sugar_metab"/>
</dbReference>
<keyword evidence="2" id="KW-0456">Lyase</keyword>
<proteinExistence type="predicted"/>
<dbReference type="PANTHER" id="PTHR22789">
    <property type="entry name" value="FUCULOSE PHOSPHATE ALDOLASE"/>
    <property type="match status" value="1"/>
</dbReference>
<dbReference type="SMART" id="SM01007">
    <property type="entry name" value="Aldolase_II"/>
    <property type="match status" value="1"/>
</dbReference>
<dbReference type="SUPFAM" id="SSF53639">
    <property type="entry name" value="AraD/HMP-PK domain-like"/>
    <property type="match status" value="1"/>
</dbReference>
<gene>
    <name evidence="4" type="ORF">Gocc_0235</name>
</gene>